<accession>A0AAN8V172</accession>
<sequence>MAEDIFDSALNLEESHLQQGYNEGYADGLKLGKQEGVEVGLKLGFQSGEELGFYRGCIDLWNSVISISPKCHSARVLKMIKRMDELLDKYPILDPETESVQDLMDNLRLKFRAVCASMSIKLEYDGYPKSSEQIEF</sequence>
<dbReference type="PANTHER" id="PTHR28532:SF1">
    <property type="entry name" value="ORAL CANCER OVEREXPRESSED 1"/>
    <property type="match status" value="1"/>
</dbReference>
<dbReference type="InterPro" id="IPR052436">
    <property type="entry name" value="LTO1_adapter"/>
</dbReference>
<organism evidence="3 4">
    <name type="scientific">Dillenia turbinata</name>
    <dbReference type="NCBI Taxonomy" id="194707"/>
    <lineage>
        <taxon>Eukaryota</taxon>
        <taxon>Viridiplantae</taxon>
        <taxon>Streptophyta</taxon>
        <taxon>Embryophyta</taxon>
        <taxon>Tracheophyta</taxon>
        <taxon>Spermatophyta</taxon>
        <taxon>Magnoliopsida</taxon>
        <taxon>eudicotyledons</taxon>
        <taxon>Gunneridae</taxon>
        <taxon>Pentapetalae</taxon>
        <taxon>Dilleniales</taxon>
        <taxon>Dilleniaceae</taxon>
        <taxon>Dillenia</taxon>
    </lineage>
</organism>
<feature type="domain" description="Essential protein Yae1 N-terminal" evidence="2">
    <location>
        <begin position="20"/>
        <end position="58"/>
    </location>
</feature>
<evidence type="ECO:0000256" key="1">
    <source>
        <dbReference type="ARBA" id="ARBA00038090"/>
    </source>
</evidence>
<gene>
    <name evidence="3" type="ORF">RJ641_015417</name>
</gene>
<dbReference type="PANTHER" id="PTHR28532">
    <property type="entry name" value="GEO13458P1"/>
    <property type="match status" value="1"/>
</dbReference>
<comment type="similarity">
    <text evidence="1">Belongs to the LTO1 family.</text>
</comment>
<protein>
    <submittedName>
        <fullName evidence="3">Essential protein Yae1, N-terminal</fullName>
    </submittedName>
</protein>
<dbReference type="AlphaFoldDB" id="A0AAN8V172"/>
<proteinExistence type="inferred from homology"/>
<dbReference type="Pfam" id="PF09811">
    <property type="entry name" value="Yae1_N"/>
    <property type="match status" value="1"/>
</dbReference>
<evidence type="ECO:0000313" key="3">
    <source>
        <dbReference type="EMBL" id="KAK6919513.1"/>
    </source>
</evidence>
<name>A0AAN8V172_9MAGN</name>
<dbReference type="InterPro" id="IPR019191">
    <property type="entry name" value="Essential_protein_Yae1_N"/>
</dbReference>
<dbReference type="EMBL" id="JBAMMX010000021">
    <property type="protein sequence ID" value="KAK6919513.1"/>
    <property type="molecule type" value="Genomic_DNA"/>
</dbReference>
<evidence type="ECO:0000313" key="4">
    <source>
        <dbReference type="Proteomes" id="UP001370490"/>
    </source>
</evidence>
<keyword evidence="4" id="KW-1185">Reference proteome</keyword>
<reference evidence="3 4" key="1">
    <citation type="submission" date="2023-12" db="EMBL/GenBank/DDBJ databases">
        <title>A high-quality genome assembly for Dillenia turbinata (Dilleniales).</title>
        <authorList>
            <person name="Chanderbali A."/>
        </authorList>
    </citation>
    <scope>NUCLEOTIDE SEQUENCE [LARGE SCALE GENOMIC DNA]</scope>
    <source>
        <strain evidence="3">LSX21</strain>
        <tissue evidence="3">Leaf</tissue>
    </source>
</reference>
<evidence type="ECO:0000259" key="2">
    <source>
        <dbReference type="Pfam" id="PF09811"/>
    </source>
</evidence>
<dbReference type="Proteomes" id="UP001370490">
    <property type="component" value="Unassembled WGS sequence"/>
</dbReference>
<comment type="caution">
    <text evidence="3">The sequence shown here is derived from an EMBL/GenBank/DDBJ whole genome shotgun (WGS) entry which is preliminary data.</text>
</comment>